<evidence type="ECO:0000256" key="3">
    <source>
        <dbReference type="ARBA" id="ARBA00023187"/>
    </source>
</evidence>
<comment type="subcellular location">
    <subcellularLocation>
        <location evidence="1">Nucleus</location>
    </subcellularLocation>
</comment>
<dbReference type="Pfam" id="PF01585">
    <property type="entry name" value="G-patch"/>
    <property type="match status" value="1"/>
</dbReference>
<feature type="compositionally biased region" description="Low complexity" evidence="5">
    <location>
        <begin position="451"/>
        <end position="466"/>
    </location>
</feature>
<dbReference type="EMBL" id="OU963907">
    <property type="protein sequence ID" value="CAH0399465.1"/>
    <property type="molecule type" value="Genomic_DNA"/>
</dbReference>
<evidence type="ECO:0000259" key="6">
    <source>
        <dbReference type="PROSITE" id="PS50174"/>
    </source>
</evidence>
<dbReference type="Pfam" id="PF01805">
    <property type="entry name" value="Surp"/>
    <property type="match status" value="1"/>
</dbReference>
<feature type="compositionally biased region" description="Basic and acidic residues" evidence="5">
    <location>
        <begin position="80"/>
        <end position="116"/>
    </location>
</feature>
<feature type="compositionally biased region" description="Basic and acidic residues" evidence="5">
    <location>
        <begin position="125"/>
        <end position="147"/>
    </location>
</feature>
<dbReference type="Gene3D" id="1.10.10.790">
    <property type="entry name" value="Surp module"/>
    <property type="match status" value="1"/>
</dbReference>
<gene>
    <name evidence="7" type="ORF">CHILSU_LOCUS2612</name>
</gene>
<dbReference type="InterPro" id="IPR040169">
    <property type="entry name" value="SUGP1/2"/>
</dbReference>
<feature type="compositionally biased region" description="Low complexity" evidence="5">
    <location>
        <begin position="224"/>
        <end position="239"/>
    </location>
</feature>
<feature type="compositionally biased region" description="Pro residues" evidence="5">
    <location>
        <begin position="254"/>
        <end position="265"/>
    </location>
</feature>
<feature type="compositionally biased region" description="Basic and acidic residues" evidence="5">
    <location>
        <begin position="688"/>
        <end position="699"/>
    </location>
</feature>
<keyword evidence="2" id="KW-0507">mRNA processing</keyword>
<feature type="domain" description="G-patch" evidence="6">
    <location>
        <begin position="874"/>
        <end position="921"/>
    </location>
</feature>
<evidence type="ECO:0000256" key="5">
    <source>
        <dbReference type="SAM" id="MobiDB-lite"/>
    </source>
</evidence>
<keyword evidence="4" id="KW-0539">Nucleus</keyword>
<accession>A0ABN8AU06</accession>
<keyword evidence="3" id="KW-0508">mRNA splicing</keyword>
<dbReference type="PANTHER" id="PTHR23340">
    <property type="entry name" value="ARGININE/SERINE RICH SPLICING FACTOR SF4/14"/>
    <property type="match status" value="1"/>
</dbReference>
<feature type="compositionally biased region" description="Pro residues" evidence="5">
    <location>
        <begin position="281"/>
        <end position="297"/>
    </location>
</feature>
<evidence type="ECO:0000256" key="4">
    <source>
        <dbReference type="ARBA" id="ARBA00023242"/>
    </source>
</evidence>
<dbReference type="SMART" id="SM00443">
    <property type="entry name" value="G_patch"/>
    <property type="match status" value="1"/>
</dbReference>
<feature type="compositionally biased region" description="Low complexity" evidence="5">
    <location>
        <begin position="348"/>
        <end position="366"/>
    </location>
</feature>
<evidence type="ECO:0000256" key="2">
    <source>
        <dbReference type="ARBA" id="ARBA00022664"/>
    </source>
</evidence>
<dbReference type="InterPro" id="IPR035967">
    <property type="entry name" value="SWAP/Surp_sf"/>
</dbReference>
<sequence>MIHFKDNKSKSALSTRWAQMSKQEQIIERKKLEIQAKLEAQKQAAALAAHAKLSNPSAKEETGSANIFSNDGSFMSHFKALLEKQHKEKKEKEEKEKEKLAEEMKKSIKNEQKSKSQETQQLEQSDTHEEHSVTEKDDRRRSNDKGTRDRRHRWSDRGKNRSHSPMTPVVEDRKKAPESKNIPSLMQLSVAPPDDPNSDSDSHNQWNMPSGFDLKDDSDNSNQGSMMGSGPPGMMSAGPMGPGPMGPGNMGPGPMGPGPMGPGPMGPGGMGPGPMGSGPMGPGPMGPGPMGPGPMGPGPMGSGPMGPGPMGPGPMGPGPMGPGPMGPGPMGPGPMGPGPMGPGPMGPGPMMRPNGPGGPMPSFMGGPPNFPMPPNFMGPNGPGGPGPMPPNMCGPNMRGPGPNGPMPPFFGPPFNPSMMGPNGPRNSMMPPNPGNNNMPFMGPRPPFGPNGPNFGPNGPNGPNFGPNGNGPPNMPPFGPPNSMSPVHKIPEPKPLETVTIPPPEPMKLQNIPPPMPLPLNHIPKPKDLDPGNIPAPPKSSQVLSADMFPASIQRAASEVASNGDHWENVLKAIHSQDQNMWFLHSPNSSEYKAFRELVIKLRNDQHGERKPEVKPEDKYEPEFSLEDDDSEDSRPNVKEESRDNFSSDAHFHFNQSSYQDFKREQASSQSDEESDNKKEARRRKRKSRWGDDPPAEDIKPPGIVMPMIPPGVAGAMPPTGPKLAKIDEDGLKLTTVNRNNQALMQYAMTNYGTTNLSAEDWKKCEDNFKLNLLYQDMLKKRQQVERLAAAGKHKYEYDSDEDTAEGTWEHKLRAKEMCATERWADELTKQAAGKHHIGDFLPPEELKKFMEKYSAFKSGKEPDLSDYKEFKLKEDNVGFKMLQKLGWNEGQGLGAEGTGIVDPINKAQQPVANMGLGANASDVVSADDDEFDAYRKRMMLAYRFRPNPLNNPRRPYY</sequence>
<feature type="compositionally biased region" description="Polar residues" evidence="5">
    <location>
        <begin position="63"/>
        <end position="73"/>
    </location>
</feature>
<organism evidence="7 8">
    <name type="scientific">Chilo suppressalis</name>
    <name type="common">Asiatic rice borer moth</name>
    <dbReference type="NCBI Taxonomy" id="168631"/>
    <lineage>
        <taxon>Eukaryota</taxon>
        <taxon>Metazoa</taxon>
        <taxon>Ecdysozoa</taxon>
        <taxon>Arthropoda</taxon>
        <taxon>Hexapoda</taxon>
        <taxon>Insecta</taxon>
        <taxon>Pterygota</taxon>
        <taxon>Neoptera</taxon>
        <taxon>Endopterygota</taxon>
        <taxon>Lepidoptera</taxon>
        <taxon>Glossata</taxon>
        <taxon>Ditrysia</taxon>
        <taxon>Pyraloidea</taxon>
        <taxon>Crambidae</taxon>
        <taxon>Crambinae</taxon>
        <taxon>Chilo</taxon>
    </lineage>
</organism>
<dbReference type="PANTHER" id="PTHR23340:SF0">
    <property type="entry name" value="SURP AND G-PATCH DOMAIN-CONTAINING PROTEIN 1 ISOFORM X1"/>
    <property type="match status" value="1"/>
</dbReference>
<feature type="compositionally biased region" description="Basic and acidic residues" evidence="5">
    <location>
        <begin position="605"/>
        <end position="621"/>
    </location>
</feature>
<dbReference type="PROSITE" id="PS50174">
    <property type="entry name" value="G_PATCH"/>
    <property type="match status" value="1"/>
</dbReference>
<name>A0ABN8AU06_CHISP</name>
<evidence type="ECO:0000313" key="7">
    <source>
        <dbReference type="EMBL" id="CAH0399465.1"/>
    </source>
</evidence>
<feature type="compositionally biased region" description="Pro residues" evidence="5">
    <location>
        <begin position="306"/>
        <end position="347"/>
    </location>
</feature>
<feature type="compositionally biased region" description="Basic and acidic residues" evidence="5">
    <location>
        <begin position="632"/>
        <end position="651"/>
    </location>
</feature>
<proteinExistence type="predicted"/>
<feature type="region of interest" description="Disordered" evidence="5">
    <location>
        <begin position="605"/>
        <end position="704"/>
    </location>
</feature>
<evidence type="ECO:0000313" key="8">
    <source>
        <dbReference type="Proteomes" id="UP001153292"/>
    </source>
</evidence>
<evidence type="ECO:0000256" key="1">
    <source>
        <dbReference type="ARBA" id="ARBA00004123"/>
    </source>
</evidence>
<feature type="region of interest" description="Disordered" evidence="5">
    <location>
        <begin position="1"/>
        <end position="20"/>
    </location>
</feature>
<feature type="region of interest" description="Disordered" evidence="5">
    <location>
        <begin position="451"/>
        <end position="483"/>
    </location>
</feature>
<dbReference type="Proteomes" id="UP001153292">
    <property type="component" value="Chromosome 14"/>
</dbReference>
<dbReference type="InterPro" id="IPR000467">
    <property type="entry name" value="G_patch_dom"/>
</dbReference>
<keyword evidence="8" id="KW-1185">Reference proteome</keyword>
<protein>
    <recommendedName>
        <fullName evidence="6">G-patch domain-containing protein</fullName>
    </recommendedName>
</protein>
<dbReference type="InterPro" id="IPR000061">
    <property type="entry name" value="Surp"/>
</dbReference>
<feature type="region of interest" description="Disordered" evidence="5">
    <location>
        <begin position="46"/>
        <end position="366"/>
    </location>
</feature>
<feature type="compositionally biased region" description="Polar residues" evidence="5">
    <location>
        <begin position="10"/>
        <end position="20"/>
    </location>
</feature>
<feature type="compositionally biased region" description="Gly residues" evidence="5">
    <location>
        <begin position="266"/>
        <end position="280"/>
    </location>
</feature>
<reference evidence="7" key="1">
    <citation type="submission" date="2021-12" db="EMBL/GenBank/DDBJ databases">
        <authorList>
            <person name="King R."/>
        </authorList>
    </citation>
    <scope>NUCLEOTIDE SEQUENCE</scope>
</reference>